<dbReference type="AlphaFoldDB" id="A0A1F7JB42"/>
<organism evidence="1 2">
    <name type="scientific">Candidatus Roizmanbacteria bacterium RIFCSPLOWO2_01_FULL_44_13</name>
    <dbReference type="NCBI Taxonomy" id="1802069"/>
    <lineage>
        <taxon>Bacteria</taxon>
        <taxon>Candidatus Roizmaniibacteriota</taxon>
    </lineage>
</organism>
<dbReference type="EMBL" id="MGAT01000013">
    <property type="protein sequence ID" value="OGK52837.1"/>
    <property type="molecule type" value="Genomic_DNA"/>
</dbReference>
<dbReference type="Proteomes" id="UP000178857">
    <property type="component" value="Unassembled WGS sequence"/>
</dbReference>
<evidence type="ECO:0000313" key="1">
    <source>
        <dbReference type="EMBL" id="OGK52837.1"/>
    </source>
</evidence>
<dbReference type="PROSITE" id="PS51257">
    <property type="entry name" value="PROKAR_LIPOPROTEIN"/>
    <property type="match status" value="1"/>
</dbReference>
<gene>
    <name evidence="1" type="ORF">A2970_02175</name>
</gene>
<evidence type="ECO:0000313" key="2">
    <source>
        <dbReference type="Proteomes" id="UP000178857"/>
    </source>
</evidence>
<comment type="caution">
    <text evidence="1">The sequence shown here is derived from an EMBL/GenBank/DDBJ whole genome shotgun (WGS) entry which is preliminary data.</text>
</comment>
<protein>
    <submittedName>
        <fullName evidence="1">Uncharacterized protein</fullName>
    </submittedName>
</protein>
<proteinExistence type="predicted"/>
<accession>A0A1F7JB42</accession>
<reference evidence="1 2" key="1">
    <citation type="journal article" date="2016" name="Nat. Commun.">
        <title>Thousands of microbial genomes shed light on interconnected biogeochemical processes in an aquifer system.</title>
        <authorList>
            <person name="Anantharaman K."/>
            <person name="Brown C.T."/>
            <person name="Hug L.A."/>
            <person name="Sharon I."/>
            <person name="Castelle C.J."/>
            <person name="Probst A.J."/>
            <person name="Thomas B.C."/>
            <person name="Singh A."/>
            <person name="Wilkins M.J."/>
            <person name="Karaoz U."/>
            <person name="Brodie E.L."/>
            <person name="Williams K.H."/>
            <person name="Hubbard S.S."/>
            <person name="Banfield J.F."/>
        </authorList>
    </citation>
    <scope>NUCLEOTIDE SEQUENCE [LARGE SCALE GENOMIC DNA]</scope>
</reference>
<name>A0A1F7JB42_9BACT</name>
<sequence length="163" mass="17834">MKKETQPHISKLRNIALIGLMAFAGATSCEAPTYREIGIDALSKNPCQYVDNMITTQGFPELLGEESYYIAVPYYNAATKMVQISMAERVTTSYLLHSGPNQDSPSVEMINKEGGFPLPGIPILPASHTIYENEVKASGQIVEIEQDGQKSCVLSAHDVVEIK</sequence>